<sequence>MTEESEETAIPLSLDPRSKQQEPTPIIFSHPSRGTSHVSIPGALRQVDHGPALSSAKRESFTFERGSSSRLGAPGHSGSQRSGHAFQSAAVSRSTDRTDALWAEMQATLDEVELSASEDAHAFGTGHDRKLADLRSSQIALAQAWARSEADDAFETAIHKKFQLEQGDEGRSQGGTRQFASRLEAGEVKEMAKSSDNALSESSMSGGRDGLGSQLEEETELDILLAGKRREANDQYFERVNRGVIDVVAKLEDVATAMRAVEQESKDVWNETTKI</sequence>
<dbReference type="STRING" id="1330021.A0A367LJ11"/>
<protein>
    <submittedName>
        <fullName evidence="2">Uncharacterized protein</fullName>
    </submittedName>
</protein>
<evidence type="ECO:0000313" key="3">
    <source>
        <dbReference type="Proteomes" id="UP000253664"/>
    </source>
</evidence>
<keyword evidence="3" id="KW-1185">Reference proteome</keyword>
<dbReference type="Proteomes" id="UP000253664">
    <property type="component" value="Unassembled WGS sequence"/>
</dbReference>
<feature type="compositionally biased region" description="Basic and acidic residues" evidence="1">
    <location>
        <begin position="184"/>
        <end position="193"/>
    </location>
</feature>
<dbReference type="AlphaFoldDB" id="A0A367LJ11"/>
<reference evidence="2 3" key="1">
    <citation type="journal article" date="2015" name="BMC Genomics">
        <title>Insights from the genome of Ophiocordyceps polyrhachis-furcata to pathogenicity and host specificity in insect fungi.</title>
        <authorList>
            <person name="Wichadakul D."/>
            <person name="Kobmoo N."/>
            <person name="Ingsriswang S."/>
            <person name="Tangphatsornruang S."/>
            <person name="Chantasingh D."/>
            <person name="Luangsa-ard J.J."/>
            <person name="Eurwilaichitr L."/>
        </authorList>
    </citation>
    <scope>NUCLEOTIDE SEQUENCE [LARGE SCALE GENOMIC DNA]</scope>
    <source>
        <strain evidence="2 3">BCC 54312</strain>
    </source>
</reference>
<dbReference type="Pfam" id="PF17242">
    <property type="entry name" value="DUF5315"/>
    <property type="match status" value="1"/>
</dbReference>
<feature type="region of interest" description="Disordered" evidence="1">
    <location>
        <begin position="183"/>
        <end position="214"/>
    </location>
</feature>
<evidence type="ECO:0000256" key="1">
    <source>
        <dbReference type="SAM" id="MobiDB-lite"/>
    </source>
</evidence>
<organism evidence="2 3">
    <name type="scientific">Ophiocordyceps polyrhachis-furcata BCC 54312</name>
    <dbReference type="NCBI Taxonomy" id="1330021"/>
    <lineage>
        <taxon>Eukaryota</taxon>
        <taxon>Fungi</taxon>
        <taxon>Dikarya</taxon>
        <taxon>Ascomycota</taxon>
        <taxon>Pezizomycotina</taxon>
        <taxon>Sordariomycetes</taxon>
        <taxon>Hypocreomycetidae</taxon>
        <taxon>Hypocreales</taxon>
        <taxon>Ophiocordycipitaceae</taxon>
        <taxon>Ophiocordyceps</taxon>
    </lineage>
</organism>
<proteinExistence type="predicted"/>
<gene>
    <name evidence="2" type="ORF">L249_5980</name>
</gene>
<feature type="region of interest" description="Disordered" evidence="1">
    <location>
        <begin position="1"/>
        <end position="92"/>
    </location>
</feature>
<dbReference type="OrthoDB" id="4158841at2759"/>
<feature type="compositionally biased region" description="Polar residues" evidence="1">
    <location>
        <begin position="194"/>
        <end position="205"/>
    </location>
</feature>
<evidence type="ECO:0000313" key="2">
    <source>
        <dbReference type="EMBL" id="RCI14405.1"/>
    </source>
</evidence>
<comment type="caution">
    <text evidence="2">The sequence shown here is derived from an EMBL/GenBank/DDBJ whole genome shotgun (WGS) entry which is preliminary data.</text>
</comment>
<dbReference type="EMBL" id="LKCN02000004">
    <property type="protein sequence ID" value="RCI14405.1"/>
    <property type="molecule type" value="Genomic_DNA"/>
</dbReference>
<name>A0A367LJ11_9HYPO</name>
<accession>A0A367LJ11</accession>